<evidence type="ECO:0008006" key="4">
    <source>
        <dbReference type="Google" id="ProtNLM"/>
    </source>
</evidence>
<dbReference type="RefSeq" id="WP_135372484.1">
    <property type="nucleotide sequence ID" value="NZ_RKLY01000012.1"/>
</dbReference>
<dbReference type="InterPro" id="IPR036890">
    <property type="entry name" value="HATPase_C_sf"/>
</dbReference>
<sequence>MTTIPYLLDLLTWIIYYFILNKFTQRRPKFWLYAGLTIISVLIEFFLPYYVILIFILDYFVLHQAQDYVLFNAISLSMIIQIITQTIGNLLSNNLLILLLEITLPLALFYLCHLLQLEKYIHDRSALTSIVFGYTLIVFDTLIILLRQWASYPTLITSILIFVFLQTFIMIAIFFHQRNKHQQIYQDRFSTEQIKNLKMYTDQLEADQLKLRHFKHDYKNLLFSLKTVVQTKDAKKINDAIGKLENYSDDYLDNLSMDLYQDLKNVQNPYLKSLFIGKLNIINQHQIACHFHCNQQLSEVPMNIYDLIGLLNTAIDNAIFFSEKQDPGEIYLSVTQEGHQLAFLIYNSITTDYSSEENSRLEALNTKELKQKYSNLFIQYNQNSKWFRFHVTLITKGE</sequence>
<feature type="transmembrane region" description="Helical" evidence="1">
    <location>
        <begin position="30"/>
        <end position="57"/>
    </location>
</feature>
<feature type="transmembrane region" description="Helical" evidence="1">
    <location>
        <begin position="127"/>
        <end position="146"/>
    </location>
</feature>
<feature type="transmembrane region" description="Helical" evidence="1">
    <location>
        <begin position="69"/>
        <end position="88"/>
    </location>
</feature>
<keyword evidence="1" id="KW-0472">Membrane</keyword>
<dbReference type="PANTHER" id="PTHR40448:SF1">
    <property type="entry name" value="TWO-COMPONENT SENSOR HISTIDINE KINASE"/>
    <property type="match status" value="1"/>
</dbReference>
<comment type="caution">
    <text evidence="2">The sequence shown here is derived from an EMBL/GenBank/DDBJ whole genome shotgun (WGS) entry which is preliminary data.</text>
</comment>
<evidence type="ECO:0000256" key="1">
    <source>
        <dbReference type="SAM" id="Phobius"/>
    </source>
</evidence>
<dbReference type="Gene3D" id="3.30.565.10">
    <property type="entry name" value="Histidine kinase-like ATPase, C-terminal domain"/>
    <property type="match status" value="1"/>
</dbReference>
<feature type="transmembrane region" description="Helical" evidence="1">
    <location>
        <begin position="152"/>
        <end position="175"/>
    </location>
</feature>
<feature type="transmembrane region" description="Helical" evidence="1">
    <location>
        <begin position="94"/>
        <end position="115"/>
    </location>
</feature>
<dbReference type="EMBL" id="RKLY01000012">
    <property type="protein sequence ID" value="TGD23412.1"/>
    <property type="molecule type" value="Genomic_DNA"/>
</dbReference>
<dbReference type="PANTHER" id="PTHR40448">
    <property type="entry name" value="TWO-COMPONENT SENSOR HISTIDINE KINASE"/>
    <property type="match status" value="1"/>
</dbReference>
<dbReference type="Proteomes" id="UP000298021">
    <property type="component" value="Unassembled WGS sequence"/>
</dbReference>
<keyword evidence="3" id="KW-1185">Reference proteome</keyword>
<reference evidence="2 3" key="1">
    <citation type="submission" date="2018-10" db="EMBL/GenBank/DDBJ databases">
        <title>Lactobacillus sp. R7 and Lactobacillus sp. R19 isolated from fermented mustard green product of Taiwan.</title>
        <authorList>
            <person name="Lin S.-T."/>
        </authorList>
    </citation>
    <scope>NUCLEOTIDE SEQUENCE [LARGE SCALE GENOMIC DNA]</scope>
    <source>
        <strain evidence="2 3">BCRC 81127</strain>
    </source>
</reference>
<accession>A0A4Z0JKI2</accession>
<organism evidence="2 3">
    <name type="scientific">Companilactobacillus suantsaicola</name>
    <dbReference type="NCBI Taxonomy" id="2487723"/>
    <lineage>
        <taxon>Bacteria</taxon>
        <taxon>Bacillati</taxon>
        <taxon>Bacillota</taxon>
        <taxon>Bacilli</taxon>
        <taxon>Lactobacillales</taxon>
        <taxon>Lactobacillaceae</taxon>
        <taxon>Companilactobacillus</taxon>
    </lineage>
</organism>
<gene>
    <name evidence="2" type="ORF">EGT49_05955</name>
</gene>
<keyword evidence="1" id="KW-1133">Transmembrane helix</keyword>
<evidence type="ECO:0000313" key="2">
    <source>
        <dbReference type="EMBL" id="TGD23412.1"/>
    </source>
</evidence>
<dbReference type="GO" id="GO:0042802">
    <property type="term" value="F:identical protein binding"/>
    <property type="evidence" value="ECO:0007669"/>
    <property type="project" value="TreeGrafter"/>
</dbReference>
<dbReference type="OrthoDB" id="2235311at2"/>
<proteinExistence type="predicted"/>
<evidence type="ECO:0000313" key="3">
    <source>
        <dbReference type="Proteomes" id="UP000298021"/>
    </source>
</evidence>
<dbReference type="AlphaFoldDB" id="A0A4Z0JKI2"/>
<protein>
    <recommendedName>
        <fullName evidence="4">GHKL domain-containing protein</fullName>
    </recommendedName>
</protein>
<name>A0A4Z0JKI2_9LACO</name>
<keyword evidence="1" id="KW-0812">Transmembrane</keyword>
<feature type="transmembrane region" description="Helical" evidence="1">
    <location>
        <begin position="7"/>
        <end position="24"/>
    </location>
</feature>